<proteinExistence type="predicted"/>
<protein>
    <submittedName>
        <fullName evidence="1">Uncharacterized protein</fullName>
    </submittedName>
</protein>
<accession>A0ACD4PI70</accession>
<keyword evidence="2" id="KW-1185">Reference proteome</keyword>
<organism evidence="1 2">
    <name type="scientific">Mycoplasmopsis edwardii</name>
    <dbReference type="NCBI Taxonomy" id="53558"/>
    <lineage>
        <taxon>Bacteria</taxon>
        <taxon>Bacillati</taxon>
        <taxon>Mycoplasmatota</taxon>
        <taxon>Mycoplasmoidales</taxon>
        <taxon>Metamycoplasmataceae</taxon>
        <taxon>Mycoplasmopsis</taxon>
    </lineage>
</organism>
<reference evidence="1" key="1">
    <citation type="submission" date="2022-12" db="EMBL/GenBank/DDBJ databases">
        <authorList>
            <consortium name="Asia Pacific Centre for Animal Health"/>
            <person name="Klose S.M."/>
            <person name="Legione A.R."/>
            <person name="Monotti I."/>
            <person name="Bushell R."/>
            <person name="Marenda M.S."/>
            <person name="Sugiyama T."/>
            <person name="Browning G.F."/>
            <person name="Vaz P.K."/>
        </authorList>
    </citation>
    <scope>NUCLEOTIDE SEQUENCE</scope>
    <source>
        <strain evidence="1">Felid995</strain>
    </source>
</reference>
<dbReference type="Proteomes" id="UP001213039">
    <property type="component" value="Chromosome"/>
</dbReference>
<gene>
    <name evidence="1" type="ORF">Me_995_000285</name>
</gene>
<dbReference type="EMBL" id="CP114370">
    <property type="protein sequence ID" value="WBP84305.1"/>
    <property type="molecule type" value="Genomic_DNA"/>
</dbReference>
<sequence length="73" mass="8505">MNQNIVIGTLIKDKNDIRIDEDNRVYNIWLRIEGMLSIIFVISSLIPVSLISFYLFNSKVNVELKPDELEGFF</sequence>
<name>A0ACD4PI70_9BACT</name>
<evidence type="ECO:0000313" key="2">
    <source>
        <dbReference type="Proteomes" id="UP001213039"/>
    </source>
</evidence>
<evidence type="ECO:0000313" key="1">
    <source>
        <dbReference type="EMBL" id="WBP84305.1"/>
    </source>
</evidence>